<protein>
    <submittedName>
        <fullName evidence="2">Uncharacterized protein</fullName>
    </submittedName>
</protein>
<accession>A0ABQ9E027</accession>
<proteinExistence type="predicted"/>
<comment type="caution">
    <text evidence="2">The sequence shown here is derived from an EMBL/GenBank/DDBJ whole genome shotgun (WGS) entry which is preliminary data.</text>
</comment>
<organism evidence="2 3">
    <name type="scientific">Willisornis vidua</name>
    <name type="common">Xingu scale-backed antbird</name>
    <dbReference type="NCBI Taxonomy" id="1566151"/>
    <lineage>
        <taxon>Eukaryota</taxon>
        <taxon>Metazoa</taxon>
        <taxon>Chordata</taxon>
        <taxon>Craniata</taxon>
        <taxon>Vertebrata</taxon>
        <taxon>Euteleostomi</taxon>
        <taxon>Archelosauria</taxon>
        <taxon>Archosauria</taxon>
        <taxon>Dinosauria</taxon>
        <taxon>Saurischia</taxon>
        <taxon>Theropoda</taxon>
        <taxon>Coelurosauria</taxon>
        <taxon>Aves</taxon>
        <taxon>Neognathae</taxon>
        <taxon>Neoaves</taxon>
        <taxon>Telluraves</taxon>
        <taxon>Australaves</taxon>
        <taxon>Passeriformes</taxon>
        <taxon>Thamnophilidae</taxon>
        <taxon>Willisornis</taxon>
    </lineage>
</organism>
<evidence type="ECO:0000313" key="2">
    <source>
        <dbReference type="EMBL" id="KAJ7428687.1"/>
    </source>
</evidence>
<gene>
    <name evidence="2" type="ORF">WISP_00983</name>
</gene>
<feature type="compositionally biased region" description="Gly residues" evidence="1">
    <location>
        <begin position="24"/>
        <end position="34"/>
    </location>
</feature>
<feature type="region of interest" description="Disordered" evidence="1">
    <location>
        <begin position="1"/>
        <end position="93"/>
    </location>
</feature>
<dbReference type="Proteomes" id="UP001145742">
    <property type="component" value="Unassembled WGS sequence"/>
</dbReference>
<keyword evidence="3" id="KW-1185">Reference proteome</keyword>
<reference evidence="2" key="1">
    <citation type="submission" date="2019-10" db="EMBL/GenBank/DDBJ databases">
        <authorList>
            <person name="Soares A.E.R."/>
            <person name="Aleixo A."/>
            <person name="Schneider P."/>
            <person name="Miyaki C.Y."/>
            <person name="Schneider M.P."/>
            <person name="Mello C."/>
            <person name="Vasconcelos A.T.R."/>
        </authorList>
    </citation>
    <scope>NUCLEOTIDE SEQUENCE</scope>
    <source>
        <tissue evidence="2">Muscle</tissue>
    </source>
</reference>
<dbReference type="EMBL" id="WHWB01020669">
    <property type="protein sequence ID" value="KAJ7428687.1"/>
    <property type="molecule type" value="Genomic_DNA"/>
</dbReference>
<evidence type="ECO:0000256" key="1">
    <source>
        <dbReference type="SAM" id="MobiDB-lite"/>
    </source>
</evidence>
<sequence>MKKIARRQQQQPQPQPQPEPLGNGRSGGARGTGRSGRATNEDSEDGLERLLGPFSRLSQSRLPLEPDGLSPEMFPHGPAEHPNPFGNTGIASG</sequence>
<evidence type="ECO:0000313" key="3">
    <source>
        <dbReference type="Proteomes" id="UP001145742"/>
    </source>
</evidence>
<name>A0ABQ9E027_9PASS</name>